<keyword evidence="2" id="KW-1185">Reference proteome</keyword>
<reference evidence="1 2" key="1">
    <citation type="submission" date="2018-04" db="EMBL/GenBank/DDBJ databases">
        <title>Genomic Encyclopedia of Type Strains, Phase IV (KMG-IV): sequencing the most valuable type-strain genomes for metagenomic binning, comparative biology and taxonomic classification.</title>
        <authorList>
            <person name="Goeker M."/>
        </authorList>
    </citation>
    <scope>NUCLEOTIDE SEQUENCE [LARGE SCALE GENOMIC DNA]</scope>
    <source>
        <strain evidence="1 2">DSM 7138</strain>
    </source>
</reference>
<organism evidence="1 2">
    <name type="scientific">Mycoplana dimorpha</name>
    <dbReference type="NCBI Taxonomy" id="28320"/>
    <lineage>
        <taxon>Bacteria</taxon>
        <taxon>Pseudomonadati</taxon>
        <taxon>Pseudomonadota</taxon>
        <taxon>Alphaproteobacteria</taxon>
        <taxon>Hyphomicrobiales</taxon>
        <taxon>Rhizobiaceae</taxon>
        <taxon>Mycoplana</taxon>
    </lineage>
</organism>
<name>A0A2T5ANT2_MYCDI</name>
<dbReference type="EMBL" id="PZZZ01000012">
    <property type="protein sequence ID" value="PTM88397.1"/>
    <property type="molecule type" value="Genomic_DNA"/>
</dbReference>
<accession>A0A2T5ANT2</accession>
<evidence type="ECO:0000313" key="2">
    <source>
        <dbReference type="Proteomes" id="UP000241247"/>
    </source>
</evidence>
<dbReference type="OrthoDB" id="2340053at2"/>
<proteinExistence type="predicted"/>
<dbReference type="AlphaFoldDB" id="A0A2T5ANT2"/>
<gene>
    <name evidence="1" type="ORF">C7449_11230</name>
</gene>
<dbReference type="RefSeq" id="WP_108004820.1">
    <property type="nucleotide sequence ID" value="NZ_JBHEEX010000023.1"/>
</dbReference>
<evidence type="ECO:0000313" key="1">
    <source>
        <dbReference type="EMBL" id="PTM88397.1"/>
    </source>
</evidence>
<protein>
    <submittedName>
        <fullName evidence="1">Uncharacterized protein</fullName>
    </submittedName>
</protein>
<dbReference type="Proteomes" id="UP000241247">
    <property type="component" value="Unassembled WGS sequence"/>
</dbReference>
<comment type="caution">
    <text evidence="1">The sequence shown here is derived from an EMBL/GenBank/DDBJ whole genome shotgun (WGS) entry which is preliminary data.</text>
</comment>
<sequence>MAAGNITVATAEIIKEVAKAVTVAMFPLGATIVNTIENSSREVDDASSKGIDELRDEISKQSLRLGFELQQAKIAQELAIAHRITNAETVEIEEFYDTSMSGKAGIEAKETGVMLGIGGERQSVTKRIYKFSGHAVPAVQEPKKIDDTQA</sequence>